<reference evidence="3 4" key="1">
    <citation type="submission" date="2017-04" db="EMBL/GenBank/DDBJ databases">
        <title>Monoglobus pectinilyticus 14 draft genome.</title>
        <authorList>
            <person name="Kim C."/>
            <person name="Rosendale D.I."/>
            <person name="Kelly W.J."/>
            <person name="Tannock G.W."/>
            <person name="Patchett M.L."/>
            <person name="Jordens J.Z."/>
        </authorList>
    </citation>
    <scope>NUCLEOTIDE SEQUENCE [LARGE SCALE GENOMIC DNA]</scope>
    <source>
        <strain evidence="3 4">14</strain>
    </source>
</reference>
<proteinExistence type="predicted"/>
<accession>A0A2K9P398</accession>
<evidence type="ECO:0000256" key="2">
    <source>
        <dbReference type="SAM" id="SignalP"/>
    </source>
</evidence>
<protein>
    <recommendedName>
        <fullName evidence="5">Lipoprotein</fullName>
    </recommendedName>
</protein>
<gene>
    <name evidence="3" type="ORF">B9O19_01568</name>
</gene>
<dbReference type="PROSITE" id="PS51257">
    <property type="entry name" value="PROKAR_LIPOPROTEIN"/>
    <property type="match status" value="1"/>
</dbReference>
<feature type="compositionally biased region" description="Polar residues" evidence="1">
    <location>
        <begin position="35"/>
        <end position="46"/>
    </location>
</feature>
<keyword evidence="2" id="KW-0732">Signal</keyword>
<feature type="chain" id="PRO_5039113045" description="Lipoprotein" evidence="2">
    <location>
        <begin position="21"/>
        <end position="263"/>
    </location>
</feature>
<evidence type="ECO:0000313" key="4">
    <source>
        <dbReference type="Proteomes" id="UP000235589"/>
    </source>
</evidence>
<dbReference type="GeneID" id="98062960"/>
<dbReference type="KEGG" id="mpec:B9O19_01568"/>
<feature type="region of interest" description="Disordered" evidence="1">
    <location>
        <begin position="24"/>
        <end position="57"/>
    </location>
</feature>
<dbReference type="RefSeq" id="WP_102365905.1">
    <property type="nucleotide sequence ID" value="NZ_CP020991.1"/>
</dbReference>
<dbReference type="Proteomes" id="UP000235589">
    <property type="component" value="Chromosome"/>
</dbReference>
<feature type="signal peptide" evidence="2">
    <location>
        <begin position="1"/>
        <end position="20"/>
    </location>
</feature>
<name>A0A2K9P398_9FIRM</name>
<organism evidence="3 4">
    <name type="scientific">Monoglobus pectinilyticus</name>
    <dbReference type="NCBI Taxonomy" id="1981510"/>
    <lineage>
        <taxon>Bacteria</taxon>
        <taxon>Bacillati</taxon>
        <taxon>Bacillota</taxon>
        <taxon>Clostridia</taxon>
        <taxon>Monoglobales</taxon>
        <taxon>Monoglobaceae</taxon>
        <taxon>Monoglobus</taxon>
    </lineage>
</organism>
<keyword evidence="4" id="KW-1185">Reference proteome</keyword>
<sequence length="263" mass="27925">MKKILCAAVAAVLAVGALTACGNKPSEPSGADAGKNSQQNVTTAEPASSPFVPEEVPSQFKANGSNITEKEGGGVSVSVAPREGDERYNFENDDLGFVDTESGALLKIGMSSEDVEKLIGAPRTVDRDGFRIYSGIVIKYDDNGNASQMIVAAGNMEGDDNPNRFVSPRGVKLSTTLDEFKSVYGDEYNEPSQAAEGDESIKSSAMMAVRYYAKNGDTFNYLGGSYTKENKPENDADLIMQTFLFSTETKTVSVMSVGNGTAN</sequence>
<dbReference type="EMBL" id="CP020991">
    <property type="protein sequence ID" value="AUO19726.1"/>
    <property type="molecule type" value="Genomic_DNA"/>
</dbReference>
<evidence type="ECO:0000256" key="1">
    <source>
        <dbReference type="SAM" id="MobiDB-lite"/>
    </source>
</evidence>
<dbReference type="AlphaFoldDB" id="A0A2K9P398"/>
<evidence type="ECO:0008006" key="5">
    <source>
        <dbReference type="Google" id="ProtNLM"/>
    </source>
</evidence>
<evidence type="ECO:0000313" key="3">
    <source>
        <dbReference type="EMBL" id="AUO19726.1"/>
    </source>
</evidence>